<evidence type="ECO:0008006" key="2">
    <source>
        <dbReference type="Google" id="ProtNLM"/>
    </source>
</evidence>
<proteinExistence type="predicted"/>
<protein>
    <recommendedName>
        <fullName evidence="2">Tripartite tricarboxylate transporter family receptor</fullName>
    </recommendedName>
</protein>
<dbReference type="PANTHER" id="PTHR42928:SF5">
    <property type="entry name" value="BLR1237 PROTEIN"/>
    <property type="match status" value="1"/>
</dbReference>
<dbReference type="PANTHER" id="PTHR42928">
    <property type="entry name" value="TRICARBOXYLATE-BINDING PROTEIN"/>
    <property type="match status" value="1"/>
</dbReference>
<dbReference type="Gene3D" id="3.40.190.150">
    <property type="entry name" value="Bordetella uptake gene, domain 1"/>
    <property type="match status" value="1"/>
</dbReference>
<reference evidence="1" key="1">
    <citation type="submission" date="2019-08" db="EMBL/GenBank/DDBJ databases">
        <authorList>
            <person name="Kucharzyk K."/>
            <person name="Murdoch R.W."/>
            <person name="Higgins S."/>
            <person name="Loffler F."/>
        </authorList>
    </citation>
    <scope>NUCLEOTIDE SEQUENCE</scope>
</reference>
<gene>
    <name evidence="1" type="ORF">SDC9_104390</name>
</gene>
<dbReference type="Pfam" id="PF03401">
    <property type="entry name" value="TctC"/>
    <property type="match status" value="1"/>
</dbReference>
<evidence type="ECO:0000313" key="1">
    <source>
        <dbReference type="EMBL" id="MPM57568.1"/>
    </source>
</evidence>
<dbReference type="AlphaFoldDB" id="A0A645AXS6"/>
<dbReference type="Gene3D" id="3.40.190.10">
    <property type="entry name" value="Periplasmic binding protein-like II"/>
    <property type="match status" value="1"/>
</dbReference>
<dbReference type="InterPro" id="IPR042100">
    <property type="entry name" value="Bug_dom1"/>
</dbReference>
<accession>A0A645AXS6</accession>
<dbReference type="InterPro" id="IPR005064">
    <property type="entry name" value="BUG"/>
</dbReference>
<dbReference type="EMBL" id="VSSQ01016339">
    <property type="protein sequence ID" value="MPM57568.1"/>
    <property type="molecule type" value="Genomic_DNA"/>
</dbReference>
<organism evidence="1">
    <name type="scientific">bioreactor metagenome</name>
    <dbReference type="NCBI Taxonomy" id="1076179"/>
    <lineage>
        <taxon>unclassified sequences</taxon>
        <taxon>metagenomes</taxon>
        <taxon>ecological metagenomes</taxon>
    </lineage>
</organism>
<name>A0A645AXS6_9ZZZZ</name>
<sequence length="114" mass="12768">MVQDYVDKGQFKYIANVSNQRSAVLPNLPTLRESGVNAGYSYYNTMFFPKGTDAKIVEKFSTAVGKIINTNADYQKEIAALFQAPTYMNTADTVAHWTKELQEMMAISDLLQGK</sequence>
<comment type="caution">
    <text evidence="1">The sequence shown here is derived from an EMBL/GenBank/DDBJ whole genome shotgun (WGS) entry which is preliminary data.</text>
</comment>